<organism evidence="8 9">
    <name type="scientific">Neohortaea acidophila</name>
    <dbReference type="NCBI Taxonomy" id="245834"/>
    <lineage>
        <taxon>Eukaryota</taxon>
        <taxon>Fungi</taxon>
        <taxon>Dikarya</taxon>
        <taxon>Ascomycota</taxon>
        <taxon>Pezizomycotina</taxon>
        <taxon>Dothideomycetes</taxon>
        <taxon>Dothideomycetidae</taxon>
        <taxon>Mycosphaerellales</taxon>
        <taxon>Teratosphaeriaceae</taxon>
        <taxon>Neohortaea</taxon>
    </lineage>
</organism>
<feature type="transmembrane region" description="Helical" evidence="7">
    <location>
        <begin position="248"/>
        <end position="268"/>
    </location>
</feature>
<dbReference type="RefSeq" id="XP_033590563.1">
    <property type="nucleotide sequence ID" value="XM_033736899.1"/>
</dbReference>
<evidence type="ECO:0000313" key="9">
    <source>
        <dbReference type="Proteomes" id="UP000799767"/>
    </source>
</evidence>
<feature type="transmembrane region" description="Helical" evidence="7">
    <location>
        <begin position="459"/>
        <end position="481"/>
    </location>
</feature>
<evidence type="ECO:0000256" key="5">
    <source>
        <dbReference type="ARBA" id="ARBA00023136"/>
    </source>
</evidence>
<dbReference type="Pfam" id="PF02133">
    <property type="entry name" value="Transp_cyt_pur"/>
    <property type="match status" value="1"/>
</dbReference>
<dbReference type="OrthoDB" id="1055148at2759"/>
<dbReference type="GeneID" id="54477901"/>
<feature type="transmembrane region" description="Helical" evidence="7">
    <location>
        <begin position="289"/>
        <end position="318"/>
    </location>
</feature>
<accession>A0A6A6PWY3</accession>
<dbReference type="AlphaFoldDB" id="A0A6A6PWY3"/>
<comment type="subcellular location">
    <subcellularLocation>
        <location evidence="1">Membrane</location>
        <topology evidence="1">Multi-pass membrane protein</topology>
    </subcellularLocation>
</comment>
<dbReference type="GO" id="GO:0015205">
    <property type="term" value="F:nucleobase transmembrane transporter activity"/>
    <property type="evidence" value="ECO:0007669"/>
    <property type="project" value="TreeGrafter"/>
</dbReference>
<dbReference type="InterPro" id="IPR012681">
    <property type="entry name" value="NCS1"/>
</dbReference>
<evidence type="ECO:0000256" key="1">
    <source>
        <dbReference type="ARBA" id="ARBA00004141"/>
    </source>
</evidence>
<feature type="transmembrane region" description="Helical" evidence="7">
    <location>
        <begin position="338"/>
        <end position="359"/>
    </location>
</feature>
<keyword evidence="3 7" id="KW-0812">Transmembrane</keyword>
<keyword evidence="9" id="KW-1185">Reference proteome</keyword>
<evidence type="ECO:0000256" key="7">
    <source>
        <dbReference type="SAM" id="Phobius"/>
    </source>
</evidence>
<feature type="transmembrane region" description="Helical" evidence="7">
    <location>
        <begin position="487"/>
        <end position="507"/>
    </location>
</feature>
<protein>
    <submittedName>
        <fullName evidence="8">Permease for cytosine/purines, uracil, thiamine, allantoin-domain-containing protein</fullName>
    </submittedName>
</protein>
<dbReference type="CDD" id="cd11482">
    <property type="entry name" value="SLC-NCS1sbd_NRT1-like"/>
    <property type="match status" value="1"/>
</dbReference>
<evidence type="ECO:0000313" key="8">
    <source>
        <dbReference type="EMBL" id="KAF2483993.1"/>
    </source>
</evidence>
<sequence length="570" mass="62972">MERLRRVKLRKVANKLAVQSEPGLTHTQLMLANYDLKPVEPERRQWRGRNFVAFWLADSVNVNTWQIASASIINGLSWWQAWICVWVGYSIAGCFVVLTGRIGATYHISFPVTNRASFGIWGALWPVLNRAVMACIWYGVQAWIGGTCVYLMIRSIWPSWDSYGPGGPNDTMSASSGTNTRDFVSFFLFWIGSLPFLWFPVHQIRHLFTVKAFVAPAAGVAFFIWAVVRAQGLGPIVKQGATKSGSELAWAIILAIMSAIANFATLIVNDPDFARFARRPKDAFLPQLLTIPCGFAITSFIGIIVSSSSKVIFGRAIWSPLDLLKAFLEEKGASGATRFGVFVIAAAFTLAQLGTNVAANSVSAGTDLTALMPRFLNIRRGSYICAAIGLLIMPWHFFASSNSFTTYLSAYSVFLSSIAGVMISDYYFVRKGYLQTQDMYSAQKSGPYWYTFGFNWRAYTAYICGILINVVGFAGAVGTPVPIGATYIYNLNFFCGFIVASLMYYVLCWISPVPATSQHWLEAPLDDADFEDGGWNSSFVYGVAVDDLKGDSGRDTQTEDFKVPKISEEA</sequence>
<feature type="transmembrane region" description="Helical" evidence="7">
    <location>
        <begin position="51"/>
        <end position="73"/>
    </location>
</feature>
<dbReference type="Proteomes" id="UP000799767">
    <property type="component" value="Unassembled WGS sequence"/>
</dbReference>
<evidence type="ECO:0000256" key="3">
    <source>
        <dbReference type="ARBA" id="ARBA00022692"/>
    </source>
</evidence>
<dbReference type="InterPro" id="IPR001248">
    <property type="entry name" value="Pur-cyt_permease"/>
</dbReference>
<dbReference type="InterPro" id="IPR045225">
    <property type="entry name" value="Uracil/uridine/allantoin_perm"/>
</dbReference>
<comment type="similarity">
    <text evidence="2">Belongs to the purine-cytosine permease (2.A.39) family.</text>
</comment>
<feature type="transmembrane region" description="Helical" evidence="7">
    <location>
        <begin position="131"/>
        <end position="153"/>
    </location>
</feature>
<evidence type="ECO:0000256" key="6">
    <source>
        <dbReference type="SAM" id="MobiDB-lite"/>
    </source>
</evidence>
<gene>
    <name evidence="8" type="ORF">BDY17DRAFT_322879</name>
</gene>
<keyword evidence="4 7" id="KW-1133">Transmembrane helix</keyword>
<dbReference type="NCBIfam" id="TIGR00800">
    <property type="entry name" value="ncs1"/>
    <property type="match status" value="1"/>
</dbReference>
<evidence type="ECO:0000256" key="2">
    <source>
        <dbReference type="ARBA" id="ARBA00008974"/>
    </source>
</evidence>
<feature type="transmembrane region" description="Helical" evidence="7">
    <location>
        <begin position="183"/>
        <end position="201"/>
    </location>
</feature>
<evidence type="ECO:0000256" key="4">
    <source>
        <dbReference type="ARBA" id="ARBA00022989"/>
    </source>
</evidence>
<dbReference type="EMBL" id="MU001634">
    <property type="protein sequence ID" value="KAF2483993.1"/>
    <property type="molecule type" value="Genomic_DNA"/>
</dbReference>
<reference evidence="8" key="1">
    <citation type="journal article" date="2020" name="Stud. Mycol.">
        <title>101 Dothideomycetes genomes: a test case for predicting lifestyles and emergence of pathogens.</title>
        <authorList>
            <person name="Haridas S."/>
            <person name="Albert R."/>
            <person name="Binder M."/>
            <person name="Bloem J."/>
            <person name="Labutti K."/>
            <person name="Salamov A."/>
            <person name="Andreopoulos B."/>
            <person name="Baker S."/>
            <person name="Barry K."/>
            <person name="Bills G."/>
            <person name="Bluhm B."/>
            <person name="Cannon C."/>
            <person name="Castanera R."/>
            <person name="Culley D."/>
            <person name="Daum C."/>
            <person name="Ezra D."/>
            <person name="Gonzalez J."/>
            <person name="Henrissat B."/>
            <person name="Kuo A."/>
            <person name="Liang C."/>
            <person name="Lipzen A."/>
            <person name="Lutzoni F."/>
            <person name="Magnuson J."/>
            <person name="Mondo S."/>
            <person name="Nolan M."/>
            <person name="Ohm R."/>
            <person name="Pangilinan J."/>
            <person name="Park H.-J."/>
            <person name="Ramirez L."/>
            <person name="Alfaro M."/>
            <person name="Sun H."/>
            <person name="Tritt A."/>
            <person name="Yoshinaga Y."/>
            <person name="Zwiers L.-H."/>
            <person name="Turgeon B."/>
            <person name="Goodwin S."/>
            <person name="Spatafora J."/>
            <person name="Crous P."/>
            <person name="Grigoriev I."/>
        </authorList>
    </citation>
    <scope>NUCLEOTIDE SEQUENCE</scope>
    <source>
        <strain evidence="8">CBS 113389</strain>
    </source>
</reference>
<dbReference type="GO" id="GO:0005886">
    <property type="term" value="C:plasma membrane"/>
    <property type="evidence" value="ECO:0007669"/>
    <property type="project" value="TreeGrafter"/>
</dbReference>
<keyword evidence="5 7" id="KW-0472">Membrane</keyword>
<feature type="transmembrane region" description="Helical" evidence="7">
    <location>
        <begin position="79"/>
        <end position="98"/>
    </location>
</feature>
<feature type="transmembrane region" description="Helical" evidence="7">
    <location>
        <begin position="380"/>
        <end position="398"/>
    </location>
</feature>
<name>A0A6A6PWY3_9PEZI</name>
<feature type="transmembrane region" description="Helical" evidence="7">
    <location>
        <begin position="208"/>
        <end position="228"/>
    </location>
</feature>
<dbReference type="PANTHER" id="PTHR30618:SF2">
    <property type="entry name" value="ALLANTOIN PERMEASE-RELATED"/>
    <property type="match status" value="1"/>
</dbReference>
<proteinExistence type="inferred from homology"/>
<feature type="region of interest" description="Disordered" evidence="6">
    <location>
        <begin position="549"/>
        <end position="570"/>
    </location>
</feature>
<dbReference type="FunFam" id="1.10.4160.10:FF:000001">
    <property type="entry name" value="Uracil permease, putative"/>
    <property type="match status" value="1"/>
</dbReference>
<feature type="transmembrane region" description="Helical" evidence="7">
    <location>
        <begin position="410"/>
        <end position="429"/>
    </location>
</feature>
<dbReference type="PANTHER" id="PTHR30618">
    <property type="entry name" value="NCS1 FAMILY PURINE/PYRIMIDINE TRANSPORTER"/>
    <property type="match status" value="1"/>
</dbReference>
<dbReference type="Gene3D" id="1.10.4160.10">
    <property type="entry name" value="Hydantoin permease"/>
    <property type="match status" value="1"/>
</dbReference>